<dbReference type="InterPro" id="IPR011990">
    <property type="entry name" value="TPR-like_helical_dom_sf"/>
</dbReference>
<dbReference type="SUPFAM" id="SSF48452">
    <property type="entry name" value="TPR-like"/>
    <property type="match status" value="2"/>
</dbReference>
<evidence type="ECO:0000256" key="1">
    <source>
        <dbReference type="SAM" id="MobiDB-lite"/>
    </source>
</evidence>
<keyword evidence="2" id="KW-0472">Membrane</keyword>
<dbReference type="eggNOG" id="COG0457">
    <property type="taxonomic scope" value="Bacteria"/>
</dbReference>
<keyword evidence="2" id="KW-1133">Transmembrane helix</keyword>
<organism evidence="3 4">
    <name type="scientific">Clostridium saccharoperbutylacetonicum N1-4(HMT)</name>
    <dbReference type="NCBI Taxonomy" id="931276"/>
    <lineage>
        <taxon>Bacteria</taxon>
        <taxon>Bacillati</taxon>
        <taxon>Bacillota</taxon>
        <taxon>Clostridia</taxon>
        <taxon>Eubacteriales</taxon>
        <taxon>Clostridiaceae</taxon>
        <taxon>Clostridium</taxon>
    </lineage>
</organism>
<name>M1MR08_9CLOT</name>
<evidence type="ECO:0000313" key="4">
    <source>
        <dbReference type="Proteomes" id="UP000011728"/>
    </source>
</evidence>
<dbReference type="PATRIC" id="fig|931276.5.peg.209"/>
<feature type="transmembrane region" description="Helical" evidence="2">
    <location>
        <begin position="180"/>
        <end position="201"/>
    </location>
</feature>
<proteinExistence type="predicted"/>
<reference evidence="3 4" key="1">
    <citation type="submission" date="2013-02" db="EMBL/GenBank/DDBJ databases">
        <title>Genome sequence of Clostridium saccharoperbutylacetonicum N1-4(HMT).</title>
        <authorList>
            <person name="Poehlein A."/>
            <person name="Daniel R."/>
        </authorList>
    </citation>
    <scope>NUCLEOTIDE SEQUENCE [LARGE SCALE GENOMIC DNA]</scope>
    <source>
        <strain evidence="4">N1-4(HMT)</strain>
    </source>
</reference>
<dbReference type="OrthoDB" id="1938848at2"/>
<dbReference type="Pfam" id="PF13174">
    <property type="entry name" value="TPR_6"/>
    <property type="match status" value="2"/>
</dbReference>
<dbReference type="STRING" id="36745.CLSAP_02310"/>
<dbReference type="InterPro" id="IPR019734">
    <property type="entry name" value="TPR_rpt"/>
</dbReference>
<dbReference type="RefSeq" id="WP_015390378.1">
    <property type="nucleotide sequence ID" value="NC_020291.1"/>
</dbReference>
<dbReference type="KEGG" id="csr:Cspa_c02340"/>
<evidence type="ECO:0000256" key="2">
    <source>
        <dbReference type="SAM" id="Phobius"/>
    </source>
</evidence>
<protein>
    <submittedName>
        <fullName evidence="3">Uncharacterized protein</fullName>
    </submittedName>
</protein>
<gene>
    <name evidence="3" type="ORF">Cspa_c02340</name>
</gene>
<accession>M1MR08</accession>
<dbReference type="Pfam" id="PF13432">
    <property type="entry name" value="TPR_16"/>
    <property type="match status" value="1"/>
</dbReference>
<dbReference type="AlphaFoldDB" id="M1MR08"/>
<dbReference type="SMART" id="SM00028">
    <property type="entry name" value="TPR"/>
    <property type="match status" value="5"/>
</dbReference>
<evidence type="ECO:0000313" key="3">
    <source>
        <dbReference type="EMBL" id="AGF54052.1"/>
    </source>
</evidence>
<dbReference type="HOGENOM" id="CLU_053652_0_0_9"/>
<dbReference type="Proteomes" id="UP000011728">
    <property type="component" value="Chromosome"/>
</dbReference>
<dbReference type="EMBL" id="CP004121">
    <property type="protein sequence ID" value="AGF54052.1"/>
    <property type="molecule type" value="Genomic_DNA"/>
</dbReference>
<dbReference type="Gene3D" id="1.25.40.10">
    <property type="entry name" value="Tetratricopeptide repeat domain"/>
    <property type="match status" value="3"/>
</dbReference>
<keyword evidence="2" id="KW-0812">Transmembrane</keyword>
<feature type="region of interest" description="Disordered" evidence="1">
    <location>
        <begin position="218"/>
        <end position="250"/>
    </location>
</feature>
<feature type="compositionally biased region" description="Basic and acidic residues" evidence="1">
    <location>
        <begin position="238"/>
        <end position="247"/>
    </location>
</feature>
<sequence>MDKRAKKAYEKAMNYYEKGKINKALELCEEALSEGLDNPLVLNFKGLLLYQKGNLNEAVTVWRINHKINNDAIAENYIRDSEMDEMRQDLYNEAEQALNQLKITKALELFMKCAESDFNSIDVNTKIALCYQKKGDFYRAKEYVDKALMIDGDAILAKSIYEELKQEGNYSNYKKSSKTFLAVIIGLVLALIIGVGGYSIIKFKNSNLTNNILADNTEESQNNEQKSEEDANNSKLVEPNDKVEGESKAQIGSTNLDKEKLKLMIGNNDFDGIYVQLKNIKQEEIKPEDNEIYKKAISLMKDAGISKFYEVGLKYFNQNNYSEAKDELDKAYTYCEGSSIKEHIWFYRASSYAKLSDANEAVSQFEKYYDKYPKGVYTQEALYELALLTNKSDKEKSKKYANMLINNFPNSIYVNDNIAAIARN</sequence>
<keyword evidence="4" id="KW-1185">Reference proteome</keyword>